<keyword evidence="1" id="KW-1133">Transmembrane helix</keyword>
<dbReference type="AlphaFoldDB" id="A0A7W6CPP3"/>
<accession>A0A7W6CPP3</accession>
<organism evidence="2 3">
    <name type="scientific">Rhizobium metallidurans</name>
    <dbReference type="NCBI Taxonomy" id="1265931"/>
    <lineage>
        <taxon>Bacteria</taxon>
        <taxon>Pseudomonadati</taxon>
        <taxon>Pseudomonadota</taxon>
        <taxon>Alphaproteobacteria</taxon>
        <taxon>Hyphomicrobiales</taxon>
        <taxon>Rhizobiaceae</taxon>
        <taxon>Rhizobium/Agrobacterium group</taxon>
        <taxon>Rhizobium</taxon>
    </lineage>
</organism>
<sequence>MSAIAEYLTLFDLLIVAVLIALMCCGLWGKETG</sequence>
<dbReference type="Proteomes" id="UP000582090">
    <property type="component" value="Unassembled WGS sequence"/>
</dbReference>
<evidence type="ECO:0000313" key="2">
    <source>
        <dbReference type="EMBL" id="MBB3964156.1"/>
    </source>
</evidence>
<protein>
    <submittedName>
        <fullName evidence="2">Uncharacterized protein</fullName>
    </submittedName>
</protein>
<evidence type="ECO:0000256" key="1">
    <source>
        <dbReference type="SAM" id="Phobius"/>
    </source>
</evidence>
<dbReference type="EMBL" id="JACIDW010000003">
    <property type="protein sequence ID" value="MBB3964156.1"/>
    <property type="molecule type" value="Genomic_DNA"/>
</dbReference>
<proteinExistence type="predicted"/>
<name>A0A7W6CPP3_9HYPH</name>
<evidence type="ECO:0000313" key="3">
    <source>
        <dbReference type="Proteomes" id="UP000582090"/>
    </source>
</evidence>
<keyword evidence="1" id="KW-0472">Membrane</keyword>
<feature type="transmembrane region" description="Helical" evidence="1">
    <location>
        <begin position="7"/>
        <end position="29"/>
    </location>
</feature>
<reference evidence="2 3" key="1">
    <citation type="submission" date="2020-08" db="EMBL/GenBank/DDBJ databases">
        <title>Genomic Encyclopedia of Type Strains, Phase IV (KMG-IV): sequencing the most valuable type-strain genomes for metagenomic binning, comparative biology and taxonomic classification.</title>
        <authorList>
            <person name="Goeker M."/>
        </authorList>
    </citation>
    <scope>NUCLEOTIDE SEQUENCE [LARGE SCALE GENOMIC DNA]</scope>
    <source>
        <strain evidence="2 3">DSM 26575</strain>
    </source>
</reference>
<comment type="caution">
    <text evidence="2">The sequence shown here is derived from an EMBL/GenBank/DDBJ whole genome shotgun (WGS) entry which is preliminary data.</text>
</comment>
<keyword evidence="3" id="KW-1185">Reference proteome</keyword>
<gene>
    <name evidence="2" type="ORF">GGQ67_001795</name>
</gene>
<keyword evidence="1" id="KW-0812">Transmembrane</keyword>